<dbReference type="AlphaFoldDB" id="A0A0A9CXG9"/>
<evidence type="ECO:0000313" key="2">
    <source>
        <dbReference type="EMBL" id="JAD81039.1"/>
    </source>
</evidence>
<feature type="compositionally biased region" description="Basic and acidic residues" evidence="1">
    <location>
        <begin position="37"/>
        <end position="46"/>
    </location>
</feature>
<proteinExistence type="predicted"/>
<reference evidence="2" key="2">
    <citation type="journal article" date="2015" name="Data Brief">
        <title>Shoot transcriptome of the giant reed, Arundo donax.</title>
        <authorList>
            <person name="Barrero R.A."/>
            <person name="Guerrero F.D."/>
            <person name="Moolhuijzen P."/>
            <person name="Goolsby J.A."/>
            <person name="Tidwell J."/>
            <person name="Bellgard S.E."/>
            <person name="Bellgard M.I."/>
        </authorList>
    </citation>
    <scope>NUCLEOTIDE SEQUENCE</scope>
    <source>
        <tissue evidence="2">Shoot tissue taken approximately 20 cm above the soil surface</tissue>
    </source>
</reference>
<dbReference type="EMBL" id="GBRH01216856">
    <property type="protein sequence ID" value="JAD81039.1"/>
    <property type="molecule type" value="Transcribed_RNA"/>
</dbReference>
<feature type="region of interest" description="Disordered" evidence="1">
    <location>
        <begin position="1"/>
        <end position="46"/>
    </location>
</feature>
<evidence type="ECO:0000256" key="1">
    <source>
        <dbReference type="SAM" id="MobiDB-lite"/>
    </source>
</evidence>
<name>A0A0A9CXG9_ARUDO</name>
<accession>A0A0A9CXG9</accession>
<sequence length="83" mass="8711">MGSVASAAAPPPPPPAQPQAGAPPYGVGLAGILPPKPEGEGKKEEKVDYLNLPCPVPFEEIQREALSSSPFHSIFNSLNRYCV</sequence>
<reference evidence="2" key="1">
    <citation type="submission" date="2014-09" db="EMBL/GenBank/DDBJ databases">
        <authorList>
            <person name="Magalhaes I.L.F."/>
            <person name="Oliveira U."/>
            <person name="Santos F.R."/>
            <person name="Vidigal T.H.D.A."/>
            <person name="Brescovit A.D."/>
            <person name="Santos A.J."/>
        </authorList>
    </citation>
    <scope>NUCLEOTIDE SEQUENCE</scope>
    <source>
        <tissue evidence="2">Shoot tissue taken approximately 20 cm above the soil surface</tissue>
    </source>
</reference>
<organism evidence="2">
    <name type="scientific">Arundo donax</name>
    <name type="common">Giant reed</name>
    <name type="synonym">Donax arundinaceus</name>
    <dbReference type="NCBI Taxonomy" id="35708"/>
    <lineage>
        <taxon>Eukaryota</taxon>
        <taxon>Viridiplantae</taxon>
        <taxon>Streptophyta</taxon>
        <taxon>Embryophyta</taxon>
        <taxon>Tracheophyta</taxon>
        <taxon>Spermatophyta</taxon>
        <taxon>Magnoliopsida</taxon>
        <taxon>Liliopsida</taxon>
        <taxon>Poales</taxon>
        <taxon>Poaceae</taxon>
        <taxon>PACMAD clade</taxon>
        <taxon>Arundinoideae</taxon>
        <taxon>Arundineae</taxon>
        <taxon>Arundo</taxon>
    </lineage>
</organism>
<protein>
    <submittedName>
        <fullName evidence="2">Uncharacterized protein</fullName>
    </submittedName>
</protein>